<gene>
    <name evidence="2" type="ORF">AM593_07989</name>
</gene>
<evidence type="ECO:0000313" key="2">
    <source>
        <dbReference type="EMBL" id="OPL21626.1"/>
    </source>
</evidence>
<sequence length="693" mass="76738">MLYSATKQEMVQEGDEGTKIYANRSLTNLQHGKHGFSTDNYLGGEMKESRGNKVFTYTPEGSEEEEEAGPEVWVPPTIIENKSAIANRIKESLTKQNDRSIPHVPVRKSQNNLAIHRSEPNTLLDPNAKLQILKDKSTGEGTSINQLQTKFEARLPKCPSEVKIVGTGKSSELSANNREMQLNSRIHQNIKEIEKPSKHSTEPKPLIPPRANEQPMKRDRQETGGNIPFLQDNVLHLNTIKTTGNEGMVFKNVSVKSGEQTISHKPMTKNENLPVNTCITTPSSSRSYPHTTSREQTTVQKPATPSLRSQLGFINKYPLQVMDTQQKPISEVAYPMQVKSSDIPPNVSTYPTGQLPKSTSPYIYPQQSLASTVTQGYPPFYQPTVRVPLVYPPSTMLFPGEQPNVNLISTVDSVAINNKPQVIMDLQSSLFGPRYPAAYPYSTSNASFPKPLVYPSDETKSVINKQSDHTIDVVDTNPGVQKPKVYRRDRFMKSGPPSDENKESSESSFFDRCSSNNSVAATKAQRIAYDRKYLLKLRKSVFSQRRPDNIDHIPEIQVVSAFDEMAVTDRSFTLTPGYVKRATHMPTPATDKPAVRSKPKPKRTQSPSAANAPTGAVSAQPEMTTEEIMRKAIGAINMVKHGCDASMVVKVISDLPINTEDALSRIVNLVVDTAVDDASCLSVCTSLCRVLAR</sequence>
<accession>A0A3L5TR37</accession>
<dbReference type="Proteomes" id="UP000266721">
    <property type="component" value="Unassembled WGS sequence"/>
</dbReference>
<keyword evidence="3" id="KW-1185">Reference proteome</keyword>
<reference evidence="2 3" key="1">
    <citation type="journal article" date="2016" name="PLoS ONE">
        <title>A First Insight into the Genome of the Filter-Feeder Mussel Mytilus galloprovincialis.</title>
        <authorList>
            <person name="Murgarella M."/>
            <person name="Puiu D."/>
            <person name="Novoa B."/>
            <person name="Figueras A."/>
            <person name="Posada D."/>
            <person name="Canchaya C."/>
        </authorList>
    </citation>
    <scope>NUCLEOTIDE SEQUENCE [LARGE SCALE GENOMIC DNA]</scope>
    <source>
        <tissue evidence="2">Muscle</tissue>
    </source>
</reference>
<name>A0A3L5TR37_MYTGA</name>
<evidence type="ECO:0000256" key="1">
    <source>
        <dbReference type="SAM" id="MobiDB-lite"/>
    </source>
</evidence>
<feature type="region of interest" description="Disordered" evidence="1">
    <location>
        <begin position="281"/>
        <end position="303"/>
    </location>
</feature>
<feature type="non-terminal residue" evidence="2">
    <location>
        <position position="693"/>
    </location>
</feature>
<proteinExistence type="predicted"/>
<evidence type="ECO:0000313" key="3">
    <source>
        <dbReference type="Proteomes" id="UP000266721"/>
    </source>
</evidence>
<organism evidence="2 3">
    <name type="scientific">Mytilus galloprovincialis</name>
    <name type="common">Mediterranean mussel</name>
    <dbReference type="NCBI Taxonomy" id="29158"/>
    <lineage>
        <taxon>Eukaryota</taxon>
        <taxon>Metazoa</taxon>
        <taxon>Spiralia</taxon>
        <taxon>Lophotrochozoa</taxon>
        <taxon>Mollusca</taxon>
        <taxon>Bivalvia</taxon>
        <taxon>Autobranchia</taxon>
        <taxon>Pteriomorphia</taxon>
        <taxon>Mytilida</taxon>
        <taxon>Mytiloidea</taxon>
        <taxon>Mytilidae</taxon>
        <taxon>Mytilinae</taxon>
        <taxon>Mytilus</taxon>
    </lineage>
</organism>
<feature type="compositionally biased region" description="Basic and acidic residues" evidence="1">
    <location>
        <begin position="193"/>
        <end position="202"/>
    </location>
</feature>
<feature type="region of interest" description="Disordered" evidence="1">
    <location>
        <begin position="193"/>
        <end position="227"/>
    </location>
</feature>
<feature type="region of interest" description="Disordered" evidence="1">
    <location>
        <begin position="487"/>
        <end position="514"/>
    </location>
</feature>
<feature type="region of interest" description="Disordered" evidence="1">
    <location>
        <begin position="582"/>
        <end position="622"/>
    </location>
</feature>
<comment type="caution">
    <text evidence="2">The sequence shown here is derived from an EMBL/GenBank/DDBJ whole genome shotgun (WGS) entry which is preliminary data.</text>
</comment>
<dbReference type="SMR" id="A0A3L5TR37"/>
<feature type="non-terminal residue" evidence="2">
    <location>
        <position position="1"/>
    </location>
</feature>
<protein>
    <recommendedName>
        <fullName evidence="4">MIF4G domain-containing protein</fullName>
    </recommendedName>
</protein>
<evidence type="ECO:0008006" key="4">
    <source>
        <dbReference type="Google" id="ProtNLM"/>
    </source>
</evidence>
<dbReference type="AlphaFoldDB" id="A0A3L5TR37"/>
<dbReference type="EMBL" id="KV589905">
    <property type="protein sequence ID" value="OPL21626.1"/>
    <property type="molecule type" value="Genomic_DNA"/>
</dbReference>